<dbReference type="RefSeq" id="WP_157478536.1">
    <property type="nucleotide sequence ID" value="NZ_CP046566.1"/>
</dbReference>
<reference evidence="1 2" key="1">
    <citation type="submission" date="2019-11" db="EMBL/GenBank/DDBJ databases">
        <authorList>
            <person name="Im W.T."/>
        </authorList>
    </citation>
    <scope>NUCLEOTIDE SEQUENCE [LARGE SCALE GENOMIC DNA]</scope>
    <source>
        <strain evidence="1 2">SB-02</strain>
    </source>
</reference>
<evidence type="ECO:0008006" key="3">
    <source>
        <dbReference type="Google" id="ProtNLM"/>
    </source>
</evidence>
<evidence type="ECO:0000313" key="2">
    <source>
        <dbReference type="Proteomes" id="UP000426027"/>
    </source>
</evidence>
<dbReference type="KEGG" id="fls:GLV81_08790"/>
<organism evidence="1 2">
    <name type="scientific">Phnomibacter ginsenosidimutans</name>
    <dbReference type="NCBI Taxonomy" id="2676868"/>
    <lineage>
        <taxon>Bacteria</taxon>
        <taxon>Pseudomonadati</taxon>
        <taxon>Bacteroidota</taxon>
        <taxon>Chitinophagia</taxon>
        <taxon>Chitinophagales</taxon>
        <taxon>Chitinophagaceae</taxon>
        <taxon>Phnomibacter</taxon>
    </lineage>
</organism>
<proteinExistence type="predicted"/>
<gene>
    <name evidence="1" type="ORF">GLV81_08790</name>
</gene>
<evidence type="ECO:0000313" key="1">
    <source>
        <dbReference type="EMBL" id="QGW28177.1"/>
    </source>
</evidence>
<dbReference type="EMBL" id="CP046566">
    <property type="protein sequence ID" value="QGW28177.1"/>
    <property type="molecule type" value="Genomic_DNA"/>
</dbReference>
<keyword evidence="2" id="KW-1185">Reference proteome</keyword>
<protein>
    <recommendedName>
        <fullName evidence="3">TonB-dependent receptor</fullName>
    </recommendedName>
</protein>
<name>A0A6I6G750_9BACT</name>
<sequence length="173" mass="19850">MRTSVFRVKAGVGKQSNLPLFVNDSKDGSSFQILRELDLNRVFIAGELVYQQGQKLNWTNSLQVNIYNDIDAAPKAYGLLPFELRSSVQVLILKDLRFKADLYTINGAWYRDQTGDDKKGKSALDLNAGLEFDVHKKVKLWLQLNNIVNQDYQRWNQYRVFGFQALGGAIFHF</sequence>
<accession>A0A6I6G750</accession>
<dbReference type="Proteomes" id="UP000426027">
    <property type="component" value="Chromosome"/>
</dbReference>
<dbReference type="AlphaFoldDB" id="A0A6I6G750"/>